<accession>M4ZVA7</accession>
<evidence type="ECO:0000313" key="2">
    <source>
        <dbReference type="EMBL" id="BAM90270.1"/>
    </source>
</evidence>
<dbReference type="Proteomes" id="UP000011841">
    <property type="component" value="Chromosome"/>
</dbReference>
<name>M4ZVA7_9BRAD</name>
<proteinExistence type="predicted"/>
<organism evidence="2 3">
    <name type="scientific">Bradyrhizobium oligotrophicum S58</name>
    <dbReference type="NCBI Taxonomy" id="1245469"/>
    <lineage>
        <taxon>Bacteria</taxon>
        <taxon>Pseudomonadati</taxon>
        <taxon>Pseudomonadota</taxon>
        <taxon>Alphaproteobacteria</taxon>
        <taxon>Hyphomicrobiales</taxon>
        <taxon>Nitrobacteraceae</taxon>
        <taxon>Bradyrhizobium</taxon>
    </lineage>
</organism>
<dbReference type="GeneID" id="301818082"/>
<gene>
    <name evidence="2" type="ORF">S58_42850</name>
</gene>
<dbReference type="STRING" id="1245469.S58_42850"/>
<protein>
    <submittedName>
        <fullName evidence="2">Uncharacterized protein</fullName>
    </submittedName>
</protein>
<evidence type="ECO:0000256" key="1">
    <source>
        <dbReference type="SAM" id="MobiDB-lite"/>
    </source>
</evidence>
<sequence length="1461" mass="159046">MAPQPPTEIPSPRRDGTSQFARLQATMIISDRYPDGVGVDERTTRDLLGFLRTYVEHLVYYDADNQPAGDWSGLLGDLTDDQIISFIDNPAAASDDRLRRPHLVLLLALFRLLGTARDALNGLVPRHLDYYYRDVLRLSPKPPVPDQVFVLFDLANGAQAVQIPAGTRLPAGRDAAKRERFFRTDADVVVNRAKISRLTTVFTDKLLIGLAEARDPRKGALGTKEDRFIAMLRLALGEPSPGGPLPSYAGKPVTYALLQSLAALVAFAPTTLHLQHFELRELIDRKRTRDNAGADWTKINAILQTAGRDARHDPNFVLNPANPRDFNANLATALNGAPNFAGLPEITTVDDLYVQRYRRDVQDAIVQKLHMPLVTFVTMMDLKRASDADWRVINGLLEHAGQDKRNKKDYSLPVTDPADFTGNMKEAVGPIDYTPTGTTSIDTYAAAVCNLEAYFFMSAEVFGSMMATAEQPEASVSEHAWQQVYDNLEEALRKKVFAARREVLRKMREQAGDPAAGLQLILAGAAGASPSATTGQLLEELKDWAPAADIQALKAIADAPKTASADQWLQAYDILERASRKRTQLPDPQPLRQDWLNLYAYADAPAVHPSPELESRWKTFGAAPPAQSPDQAPPETLGLAIGSPLFALSAGTRQITFNFGFYDDGGELIVAAPEQPFSVQVSTADGWVTLSADKVEVAGDANVDYSKLDDIAPIPGTTKLIGLRVRLTLPSSMPALAPLPADQVLAGCPWPMVRLTLRQIWDGTLGRWVIRYARLRSLRLARIHMRAAVGSYIQPAQNGEPLGPLLLENDLGPLDGKRPFEPFGPQPDAGAMLWIGHADLQNKRLRAVKLRLDWMGGPANLKDVYKAYPLQDPFTAKVSLVSGPVITPQGGASSLFVSDPADRSGRTQDASKPQPLEIASVSDALQPYAVPSPSTTSASARNLPHALRLELSVGFGHRDYAGLAATKAIALAVDTAVFAKSGGTITAANYTVGQPYTPKLKSLTLDLLAGHELRMEAYQPGPSSDMVFHLHPFGIAEARAAATGFPLLADYGNEGELLIGLDGLRPPETLSLLFQMAEGSANADVDHPPIRWSVLDQNGWVDLPGEAVLHDGTRELINSGIITFALPEASPDARLPAGPYWLRASVSVGASAVCDAIAIHPQAALATRELQSTASADLTPLPVKTIKALFAPLPGIAAVRQPYASFGGRPAEDARSFYASSSERLRHKQRAVTAWDYERLVLRRFPGIYKAKCLPATSNEAAMDRRDALGLVRLIVIPDIRGKSLFDPFEPKASSATLADIADYLAPLLPGSARLSVENARYVQVRIRVGVRFVDQNNPALWKQRLNDDLNRFLSPWAFDDGADIMIGRRIYASSIVNFIDRRTYVDYVAGIKLFSSEDGDVFTLAPPGGPDGDSVGSERPDAVLVAARRHEIDLIADEIFPADQFKGLNYMKVELDFIVG</sequence>
<feature type="region of interest" description="Disordered" evidence="1">
    <location>
        <begin position="892"/>
        <end position="914"/>
    </location>
</feature>
<dbReference type="eggNOG" id="COG3299">
    <property type="taxonomic scope" value="Bacteria"/>
</dbReference>
<dbReference type="HOGENOM" id="CLU_254099_0_0_5"/>
<dbReference type="KEGG" id="aol:S58_42850"/>
<dbReference type="RefSeq" id="WP_015667376.1">
    <property type="nucleotide sequence ID" value="NC_020453.1"/>
</dbReference>
<dbReference type="EMBL" id="AP012603">
    <property type="protein sequence ID" value="BAM90270.1"/>
    <property type="molecule type" value="Genomic_DNA"/>
</dbReference>
<evidence type="ECO:0000313" key="3">
    <source>
        <dbReference type="Proteomes" id="UP000011841"/>
    </source>
</evidence>
<dbReference type="PATRIC" id="fig|1245469.3.peg.4386"/>
<keyword evidence="3" id="KW-1185">Reference proteome</keyword>
<reference evidence="2 3" key="1">
    <citation type="journal article" date="2013" name="Appl. Environ. Microbiol.">
        <title>Genome analysis suggests that the soil oligotrophic bacterium Agromonas oligotrophica (Bradyrhizobium oligotrophicum) is a nitrogen-fixing symbiont of Aeschynomene indica.</title>
        <authorList>
            <person name="Okubo T."/>
            <person name="Fukushima S."/>
            <person name="Itakura M."/>
            <person name="Oshima K."/>
            <person name="Longtonglang A."/>
            <person name="Teaumroong N."/>
            <person name="Mitsui H."/>
            <person name="Hattori M."/>
            <person name="Hattori R."/>
            <person name="Hattori T."/>
            <person name="Minamisawa K."/>
        </authorList>
    </citation>
    <scope>NUCLEOTIDE SEQUENCE [LARGE SCALE GENOMIC DNA]</scope>
    <source>
        <strain evidence="2 3">S58</strain>
    </source>
</reference>